<evidence type="ECO:0000256" key="5">
    <source>
        <dbReference type="ARBA" id="ARBA00022989"/>
    </source>
</evidence>
<evidence type="ECO:0000256" key="3">
    <source>
        <dbReference type="ARBA" id="ARBA00022692"/>
    </source>
</evidence>
<proteinExistence type="predicted"/>
<dbReference type="Pfam" id="PF01476">
    <property type="entry name" value="LysM"/>
    <property type="match status" value="1"/>
</dbReference>
<evidence type="ECO:0000313" key="13">
    <source>
        <dbReference type="Proteomes" id="UP000006727"/>
    </source>
</evidence>
<keyword evidence="13" id="KW-1185">Reference proteome</keyword>
<evidence type="ECO:0000256" key="2">
    <source>
        <dbReference type="ARBA" id="ARBA00022475"/>
    </source>
</evidence>
<evidence type="ECO:0000313" key="11">
    <source>
        <dbReference type="EMBL" id="PNR53545.1"/>
    </source>
</evidence>
<dbReference type="AlphaFoldDB" id="A0A2K1KIF3"/>
<reference evidence="11 13" key="1">
    <citation type="journal article" date="2008" name="Science">
        <title>The Physcomitrella genome reveals evolutionary insights into the conquest of land by plants.</title>
        <authorList>
            <person name="Rensing S."/>
            <person name="Lang D."/>
            <person name="Zimmer A."/>
            <person name="Terry A."/>
            <person name="Salamov A."/>
            <person name="Shapiro H."/>
            <person name="Nishiyama T."/>
            <person name="Perroud P.-F."/>
            <person name="Lindquist E."/>
            <person name="Kamisugi Y."/>
            <person name="Tanahashi T."/>
            <person name="Sakakibara K."/>
            <person name="Fujita T."/>
            <person name="Oishi K."/>
            <person name="Shin-I T."/>
            <person name="Kuroki Y."/>
            <person name="Toyoda A."/>
            <person name="Suzuki Y."/>
            <person name="Hashimoto A."/>
            <person name="Yamaguchi K."/>
            <person name="Sugano A."/>
            <person name="Kohara Y."/>
            <person name="Fujiyama A."/>
            <person name="Anterola A."/>
            <person name="Aoki S."/>
            <person name="Ashton N."/>
            <person name="Barbazuk W.B."/>
            <person name="Barker E."/>
            <person name="Bennetzen J."/>
            <person name="Bezanilla M."/>
            <person name="Blankenship R."/>
            <person name="Cho S.H."/>
            <person name="Dutcher S."/>
            <person name="Estelle M."/>
            <person name="Fawcett J.A."/>
            <person name="Gundlach H."/>
            <person name="Hanada K."/>
            <person name="Heyl A."/>
            <person name="Hicks K.A."/>
            <person name="Hugh J."/>
            <person name="Lohr M."/>
            <person name="Mayer K."/>
            <person name="Melkozernov A."/>
            <person name="Murata T."/>
            <person name="Nelson D."/>
            <person name="Pils B."/>
            <person name="Prigge M."/>
            <person name="Reiss B."/>
            <person name="Renner T."/>
            <person name="Rombauts S."/>
            <person name="Rushton P."/>
            <person name="Sanderfoot A."/>
            <person name="Schween G."/>
            <person name="Shiu S.-H."/>
            <person name="Stueber K."/>
            <person name="Theodoulou F.L."/>
            <person name="Tu H."/>
            <person name="Van de Peer Y."/>
            <person name="Verrier P.J."/>
            <person name="Waters E."/>
            <person name="Wood A."/>
            <person name="Yang L."/>
            <person name="Cove D."/>
            <person name="Cuming A."/>
            <person name="Hasebe M."/>
            <person name="Lucas S."/>
            <person name="Mishler D.B."/>
            <person name="Reski R."/>
            <person name="Grigoriev I."/>
            <person name="Quatrano R.S."/>
            <person name="Boore J.L."/>
        </authorList>
    </citation>
    <scope>NUCLEOTIDE SEQUENCE [LARGE SCALE GENOMIC DNA]</scope>
    <source>
        <strain evidence="12 13">cv. Gransden 2004</strain>
    </source>
</reference>
<name>A0A2K1KIF3_PHYPA</name>
<dbReference type="PROSITE" id="PS51782">
    <property type="entry name" value="LYSM"/>
    <property type="match status" value="1"/>
</dbReference>
<gene>
    <name evidence="11" type="ORF">PHYPA_007220</name>
</gene>
<evidence type="ECO:0000256" key="4">
    <source>
        <dbReference type="ARBA" id="ARBA00022729"/>
    </source>
</evidence>
<feature type="domain" description="LysM" evidence="10">
    <location>
        <begin position="52"/>
        <end position="97"/>
    </location>
</feature>
<protein>
    <recommendedName>
        <fullName evidence="10">LysM domain-containing protein</fullName>
    </recommendedName>
</protein>
<dbReference type="SUPFAM" id="SSF54106">
    <property type="entry name" value="LysM domain"/>
    <property type="match status" value="1"/>
</dbReference>
<evidence type="ECO:0000259" key="10">
    <source>
        <dbReference type="PROSITE" id="PS51782"/>
    </source>
</evidence>
<keyword evidence="4 9" id="KW-0732">Signal</keyword>
<evidence type="ECO:0000313" key="12">
    <source>
        <dbReference type="EnsemblPlants" id="Pp3c5_4140V3.1"/>
    </source>
</evidence>
<feature type="transmembrane region" description="Helical" evidence="8">
    <location>
        <begin position="321"/>
        <end position="341"/>
    </location>
</feature>
<evidence type="ECO:0000256" key="1">
    <source>
        <dbReference type="ARBA" id="ARBA00004162"/>
    </source>
</evidence>
<comment type="subcellular location">
    <subcellularLocation>
        <location evidence="1">Cell membrane</location>
        <topology evidence="1">Single-pass membrane protein</topology>
    </subcellularLocation>
</comment>
<dbReference type="Gramene" id="Pp3c5_4140V3.2">
    <property type="protein sequence ID" value="Pp3c5_4140V3.2"/>
    <property type="gene ID" value="Pp3c5_4140"/>
</dbReference>
<reference evidence="12" key="3">
    <citation type="submission" date="2020-12" db="UniProtKB">
        <authorList>
            <consortium name="EnsemblPlants"/>
        </authorList>
    </citation>
    <scope>IDENTIFICATION</scope>
</reference>
<dbReference type="InParanoid" id="A0A2K1KIF3"/>
<keyword evidence="5 8" id="KW-1133">Transmembrane helix</keyword>
<dbReference type="Gene3D" id="3.10.350.10">
    <property type="entry name" value="LysM domain"/>
    <property type="match status" value="1"/>
</dbReference>
<dbReference type="PANTHER" id="PTHR46204:SF2">
    <property type="entry name" value="CHITIN ELICITOR RECEPTOR KINASE 1"/>
    <property type="match status" value="1"/>
</dbReference>
<keyword evidence="7" id="KW-1015">Disulfide bond</keyword>
<dbReference type="GO" id="GO:0019199">
    <property type="term" value="F:transmembrane receptor protein kinase activity"/>
    <property type="evidence" value="ECO:0007669"/>
    <property type="project" value="InterPro"/>
</dbReference>
<dbReference type="InterPro" id="IPR044812">
    <property type="entry name" value="CERK1/LYK3-like"/>
</dbReference>
<dbReference type="InterPro" id="IPR036779">
    <property type="entry name" value="LysM_dom_sf"/>
</dbReference>
<dbReference type="EnsemblPlants" id="Pp3c5_4140V3.1">
    <property type="protein sequence ID" value="Pp3c5_4140V3.1"/>
    <property type="gene ID" value="Pp3c5_4140"/>
</dbReference>
<dbReference type="InterPro" id="IPR018392">
    <property type="entry name" value="LysM"/>
</dbReference>
<dbReference type="EnsemblPlants" id="Pp3c5_4140V3.2">
    <property type="protein sequence ID" value="Pp3c5_4140V3.2"/>
    <property type="gene ID" value="Pp3c5_4140"/>
</dbReference>
<dbReference type="Proteomes" id="UP000006727">
    <property type="component" value="Chromosome 5"/>
</dbReference>
<keyword evidence="6 8" id="KW-0472">Membrane</keyword>
<feature type="transmembrane region" description="Helical" evidence="8">
    <location>
        <begin position="248"/>
        <end position="276"/>
    </location>
</feature>
<dbReference type="FunCoup" id="A0A2K1KIF3">
    <property type="interactions" value="1406"/>
</dbReference>
<dbReference type="GO" id="GO:0045087">
    <property type="term" value="P:innate immune response"/>
    <property type="evidence" value="ECO:0007669"/>
    <property type="project" value="InterPro"/>
</dbReference>
<evidence type="ECO:0000256" key="7">
    <source>
        <dbReference type="ARBA" id="ARBA00023157"/>
    </source>
</evidence>
<accession>A0A2K1KIF3</accession>
<feature type="transmembrane region" description="Helical" evidence="8">
    <location>
        <begin position="347"/>
        <end position="370"/>
    </location>
</feature>
<dbReference type="SMART" id="SM00257">
    <property type="entry name" value="LysM"/>
    <property type="match status" value="2"/>
</dbReference>
<evidence type="ECO:0000256" key="6">
    <source>
        <dbReference type="ARBA" id="ARBA00023136"/>
    </source>
</evidence>
<evidence type="ECO:0000256" key="9">
    <source>
        <dbReference type="SAM" id="SignalP"/>
    </source>
</evidence>
<dbReference type="CDD" id="cd00118">
    <property type="entry name" value="LysM"/>
    <property type="match status" value="1"/>
</dbReference>
<reference evidence="11 13" key="2">
    <citation type="journal article" date="2018" name="Plant J.">
        <title>The Physcomitrella patens chromosome-scale assembly reveals moss genome structure and evolution.</title>
        <authorList>
            <person name="Lang D."/>
            <person name="Ullrich K.K."/>
            <person name="Murat F."/>
            <person name="Fuchs J."/>
            <person name="Jenkins J."/>
            <person name="Haas F.B."/>
            <person name="Piednoel M."/>
            <person name="Gundlach H."/>
            <person name="Van Bel M."/>
            <person name="Meyberg R."/>
            <person name="Vives C."/>
            <person name="Morata J."/>
            <person name="Symeonidi A."/>
            <person name="Hiss M."/>
            <person name="Muchero W."/>
            <person name="Kamisugi Y."/>
            <person name="Saleh O."/>
            <person name="Blanc G."/>
            <person name="Decker E.L."/>
            <person name="van Gessel N."/>
            <person name="Grimwood J."/>
            <person name="Hayes R.D."/>
            <person name="Graham S.W."/>
            <person name="Gunter L.E."/>
            <person name="McDaniel S.F."/>
            <person name="Hoernstein S.N.W."/>
            <person name="Larsson A."/>
            <person name="Li F.W."/>
            <person name="Perroud P.F."/>
            <person name="Phillips J."/>
            <person name="Ranjan P."/>
            <person name="Rokshar D.S."/>
            <person name="Rothfels C.J."/>
            <person name="Schneider L."/>
            <person name="Shu S."/>
            <person name="Stevenson D.W."/>
            <person name="Thummler F."/>
            <person name="Tillich M."/>
            <person name="Villarreal Aguilar J.C."/>
            <person name="Widiez T."/>
            <person name="Wong G.K."/>
            <person name="Wymore A."/>
            <person name="Zhang Y."/>
            <person name="Zimmer A.D."/>
            <person name="Quatrano R.S."/>
            <person name="Mayer K.F.X."/>
            <person name="Goodstein D."/>
            <person name="Casacuberta J.M."/>
            <person name="Vandepoele K."/>
            <person name="Reski R."/>
            <person name="Cuming A.C."/>
            <person name="Tuskan G.A."/>
            <person name="Maumus F."/>
            <person name="Salse J."/>
            <person name="Schmutz J."/>
            <person name="Rensing S.A."/>
        </authorList>
    </citation>
    <scope>NUCLEOTIDE SEQUENCE [LARGE SCALE GENOMIC DNA]</scope>
    <source>
        <strain evidence="12 13">cv. Gransden 2004</strain>
    </source>
</reference>
<sequence>MRYMREQNNALERPWRPRKGLVWLFLIQWSFIDLWIAEAGCIPQSGCNTAYAYYKVQANETLDSVGEKFQVTSDEILAVNPSIVDKQSIVTHQPLYIPFNCGCIQDQLLHMFKHQVQRTNTIGFISKKIYEDLTKETWIGYWNGIPNLNFIETGTSMKIPVQCFCGDPRVSLGYGLFLTYVVAACTAGNVSGLASNFNTSEALLRVYNPLVVWNNSQPEQYAFIPVADETGSYPQFDFGSSDADDITIAGVLLGIAYGVAGALALLSVLAILHHCFTLRQRRRQQREYLASKLKDEDDRPFKHNGGNYLYQQWPPCLPEMVTLHILFVVCTTLFFSFLFCLGTRKTIVYFLHLILVSKQLAFQLIISIFLQNEDCQTTTSIVA</sequence>
<dbReference type="Gramene" id="Pp3c5_4140V3.1">
    <property type="protein sequence ID" value="Pp3c5_4140V3.1"/>
    <property type="gene ID" value="Pp3c5_4140"/>
</dbReference>
<dbReference type="PANTHER" id="PTHR46204">
    <property type="entry name" value="CHITIN ELICITOR RECEPTOR KINASE 1-RELATED"/>
    <property type="match status" value="1"/>
</dbReference>
<feature type="signal peptide" evidence="9">
    <location>
        <begin position="1"/>
        <end position="39"/>
    </location>
</feature>
<dbReference type="EMBL" id="ABEU02000005">
    <property type="protein sequence ID" value="PNR53545.1"/>
    <property type="molecule type" value="Genomic_DNA"/>
</dbReference>
<dbReference type="GO" id="GO:0005886">
    <property type="term" value="C:plasma membrane"/>
    <property type="evidence" value="ECO:0007669"/>
    <property type="project" value="UniProtKB-SubCell"/>
</dbReference>
<keyword evidence="2" id="KW-1003">Cell membrane</keyword>
<keyword evidence="3 8" id="KW-0812">Transmembrane</keyword>
<feature type="chain" id="PRO_5033762017" description="LysM domain-containing protein" evidence="9">
    <location>
        <begin position="40"/>
        <end position="383"/>
    </location>
</feature>
<organism evidence="11">
    <name type="scientific">Physcomitrium patens</name>
    <name type="common">Spreading-leaved earth moss</name>
    <name type="synonym">Physcomitrella patens</name>
    <dbReference type="NCBI Taxonomy" id="3218"/>
    <lineage>
        <taxon>Eukaryota</taxon>
        <taxon>Viridiplantae</taxon>
        <taxon>Streptophyta</taxon>
        <taxon>Embryophyta</taxon>
        <taxon>Bryophyta</taxon>
        <taxon>Bryophytina</taxon>
        <taxon>Bryopsida</taxon>
        <taxon>Funariidae</taxon>
        <taxon>Funariales</taxon>
        <taxon>Funariaceae</taxon>
        <taxon>Physcomitrium</taxon>
    </lineage>
</organism>
<evidence type="ECO:0000256" key="8">
    <source>
        <dbReference type="SAM" id="Phobius"/>
    </source>
</evidence>